<sequence>MRTRHGSCAPSHAPVIFVPNGNEKRMQPNILLVITSAVPLSWSSCMCYNVLLRQIMSLFLYYYYYPYFFFLIIVGSRAVSCYRLLICC</sequence>
<evidence type="ECO:0000256" key="1">
    <source>
        <dbReference type="SAM" id="Phobius"/>
    </source>
</evidence>
<evidence type="ECO:0000313" key="2">
    <source>
        <dbReference type="EMBL" id="JAP76042.1"/>
    </source>
</evidence>
<proteinExistence type="predicted"/>
<feature type="transmembrane region" description="Helical" evidence="1">
    <location>
        <begin position="30"/>
        <end position="51"/>
    </location>
</feature>
<keyword evidence="1" id="KW-0472">Membrane</keyword>
<feature type="transmembrane region" description="Helical" evidence="1">
    <location>
        <begin position="63"/>
        <end position="85"/>
    </location>
</feature>
<dbReference type="EMBL" id="GEDV01012515">
    <property type="protein sequence ID" value="JAP76042.1"/>
    <property type="molecule type" value="Transcribed_RNA"/>
</dbReference>
<dbReference type="AlphaFoldDB" id="A0A131YC42"/>
<name>A0A131YC42_RHIAP</name>
<protein>
    <submittedName>
        <fullName evidence="2">Uncharacterized protein</fullName>
    </submittedName>
</protein>
<accession>A0A131YC42</accession>
<reference evidence="2" key="1">
    <citation type="journal article" date="2016" name="Ticks Tick Borne Dis.">
        <title>De novo assembly and annotation of the salivary gland transcriptome of Rhipicephalus appendiculatus male and female ticks during blood feeding.</title>
        <authorList>
            <person name="de Castro M.H."/>
            <person name="de Klerk D."/>
            <person name="Pienaar R."/>
            <person name="Latif A.A."/>
            <person name="Rees D.J."/>
            <person name="Mans B.J."/>
        </authorList>
    </citation>
    <scope>NUCLEOTIDE SEQUENCE</scope>
    <source>
        <tissue evidence="2">Salivary glands</tissue>
    </source>
</reference>
<organism evidence="2">
    <name type="scientific">Rhipicephalus appendiculatus</name>
    <name type="common">Brown ear tick</name>
    <dbReference type="NCBI Taxonomy" id="34631"/>
    <lineage>
        <taxon>Eukaryota</taxon>
        <taxon>Metazoa</taxon>
        <taxon>Ecdysozoa</taxon>
        <taxon>Arthropoda</taxon>
        <taxon>Chelicerata</taxon>
        <taxon>Arachnida</taxon>
        <taxon>Acari</taxon>
        <taxon>Parasitiformes</taxon>
        <taxon>Ixodida</taxon>
        <taxon>Ixodoidea</taxon>
        <taxon>Ixodidae</taxon>
        <taxon>Rhipicephalinae</taxon>
        <taxon>Rhipicephalus</taxon>
        <taxon>Rhipicephalus</taxon>
    </lineage>
</organism>
<keyword evidence="1" id="KW-1133">Transmembrane helix</keyword>
<keyword evidence="1" id="KW-0812">Transmembrane</keyword>